<dbReference type="Pfam" id="PF03000">
    <property type="entry name" value="NPH3"/>
    <property type="match status" value="1"/>
</dbReference>
<name>A0A5N5P4H4_9ROSI</name>
<dbReference type="EMBL" id="VDCV01000001">
    <property type="protein sequence ID" value="KAB5574138.1"/>
    <property type="molecule type" value="Genomic_DNA"/>
</dbReference>
<evidence type="ECO:0000256" key="2">
    <source>
        <dbReference type="ARBA" id="ARBA00022786"/>
    </source>
</evidence>
<keyword evidence="7" id="KW-1185">Reference proteome</keyword>
<proteinExistence type="inferred from homology"/>
<feature type="repeat" description="PPR" evidence="3">
    <location>
        <begin position="586"/>
        <end position="620"/>
    </location>
</feature>
<organism evidence="6 7">
    <name type="scientific">Salix brachista</name>
    <dbReference type="NCBI Taxonomy" id="2182728"/>
    <lineage>
        <taxon>Eukaryota</taxon>
        <taxon>Viridiplantae</taxon>
        <taxon>Streptophyta</taxon>
        <taxon>Embryophyta</taxon>
        <taxon>Tracheophyta</taxon>
        <taxon>Spermatophyta</taxon>
        <taxon>Magnoliopsida</taxon>
        <taxon>eudicotyledons</taxon>
        <taxon>Gunneridae</taxon>
        <taxon>Pentapetalae</taxon>
        <taxon>rosids</taxon>
        <taxon>fabids</taxon>
        <taxon>Malpighiales</taxon>
        <taxon>Salicaceae</taxon>
        <taxon>Saliceae</taxon>
        <taxon>Salix</taxon>
    </lineage>
</organism>
<feature type="domain" description="NPH3" evidence="5">
    <location>
        <begin position="23"/>
        <end position="314"/>
    </location>
</feature>
<dbReference type="PROSITE" id="PS51375">
    <property type="entry name" value="PPR"/>
    <property type="match status" value="2"/>
</dbReference>
<dbReference type="Gene3D" id="1.25.40.10">
    <property type="entry name" value="Tetratricopeptide repeat domain"/>
    <property type="match status" value="3"/>
</dbReference>
<dbReference type="InterPro" id="IPR011990">
    <property type="entry name" value="TPR-like_helical_dom_sf"/>
</dbReference>
<dbReference type="Pfam" id="PF20431">
    <property type="entry name" value="E_motif"/>
    <property type="match status" value="1"/>
</dbReference>
<keyword evidence="2" id="KW-0833">Ubl conjugation pathway</keyword>
<feature type="repeat" description="PPR" evidence="3">
    <location>
        <begin position="647"/>
        <end position="681"/>
    </location>
</feature>
<dbReference type="InterPro" id="IPR046848">
    <property type="entry name" value="E_motif"/>
</dbReference>
<dbReference type="PROSITE" id="PS51649">
    <property type="entry name" value="NPH3"/>
    <property type="match status" value="1"/>
</dbReference>
<comment type="caution">
    <text evidence="6">The sequence shown here is derived from an EMBL/GenBank/DDBJ whole genome shotgun (WGS) entry which is preliminary data.</text>
</comment>
<evidence type="ECO:0000259" key="5">
    <source>
        <dbReference type="PROSITE" id="PS51649"/>
    </source>
</evidence>
<dbReference type="Proteomes" id="UP000326939">
    <property type="component" value="Chromosome 1"/>
</dbReference>
<dbReference type="InterPro" id="IPR043454">
    <property type="entry name" value="NPH3/RPT2-like"/>
</dbReference>
<dbReference type="Pfam" id="PF01535">
    <property type="entry name" value="PPR"/>
    <property type="match status" value="2"/>
</dbReference>
<protein>
    <recommendedName>
        <fullName evidence="5">NPH3 domain-containing protein</fullName>
    </recommendedName>
</protein>
<dbReference type="GO" id="GO:0016567">
    <property type="term" value="P:protein ubiquitination"/>
    <property type="evidence" value="ECO:0007669"/>
    <property type="project" value="UniProtKB-UniPathway"/>
</dbReference>
<gene>
    <name evidence="6" type="ORF">DKX38_001332</name>
</gene>
<dbReference type="Pfam" id="PF13041">
    <property type="entry name" value="PPR_2"/>
    <property type="match status" value="1"/>
</dbReference>
<reference evidence="7" key="1">
    <citation type="journal article" date="2019" name="Gigascience">
        <title>De novo genome assembly of the endangered Acer yangbiense, a plant species with extremely small populations endemic to Yunnan Province, China.</title>
        <authorList>
            <person name="Yang J."/>
            <person name="Wariss H.M."/>
            <person name="Tao L."/>
            <person name="Zhang R."/>
            <person name="Yun Q."/>
            <person name="Hollingsworth P."/>
            <person name="Dao Z."/>
            <person name="Luo G."/>
            <person name="Guo H."/>
            <person name="Ma Y."/>
            <person name="Sun W."/>
        </authorList>
    </citation>
    <scope>NUCLEOTIDE SEQUENCE [LARGE SCALE GENOMIC DNA]</scope>
    <source>
        <strain evidence="7">cv. br00</strain>
    </source>
</reference>
<keyword evidence="1" id="KW-0677">Repeat</keyword>
<evidence type="ECO:0000256" key="3">
    <source>
        <dbReference type="PROSITE-ProRule" id="PRU00708"/>
    </source>
</evidence>
<evidence type="ECO:0000256" key="4">
    <source>
        <dbReference type="PROSITE-ProRule" id="PRU00982"/>
    </source>
</evidence>
<evidence type="ECO:0000256" key="1">
    <source>
        <dbReference type="ARBA" id="ARBA00022737"/>
    </source>
</evidence>
<sequence>MKAATFPEPVLFPGSRTSHLAAECWFDDACILDMDYFAKTLAGIKAKGAPPDFIGSIIAHYASKWLPDLSGDHHDSNMGLTNVEESPESVTALWMKKRFFVETLVGILPPEKDSIPCSFLLRLLRIANMVKVEPAYRDELEKRISWQLDQASLKEIMIPSFSHTCGTLLDVELMIRLVRRFVNLDEAAKSGADLIKVAKLVDSYLAEAAVDSDLNLSEFVALAGALPGQARATDDGLYRAVDTYLKILPDIDLSYLWSGSTEKAHPGVSKQERKVLFRLIDCRKLSQEASLHAARNERLPVRAVIQVLFSEQTKLHRQMDWSGSFSGARSPNLGFDQAPTRLLSKRETRAQQMEIRKLREDVLRLESQCYAMQMQMERMVEKKKGFFRWKKLGMMPSLKSSNNVSVPEKVEESIAREGAARSGTQTPVDLKTKLVRGKSKTHPRLCENKRGYSEGEYVWNAVLSSLVTLLSVRLGNALLSMFVRMLLAGIRPDVNSFPRHLRSCGGAMDLVRGGEVHAHVVRFGFEMDVDVVNALITMYMKCVDIVSARMLFDKMPNRDRISWNAMISGLGRQLHGYVVRTAYGGDVSAYNSLIQMYLSAGHWKEAETVFSRMECRDIVAWTTMISGKLDVGMKFHELAERSGLILYAVVANSLIDMYSKCKRIDKALEVFHQIPDKDLKPNSVTLISALSVCARIGALMSGNEIHAHALKTGVGLDGFLPNAILDFRSGMVTEGLEYFQSMKLNYGVTPNLKQHACVLLGELAAQHIFKEDVESTAYHILLCNLYAECGKWDEVAKVRRMMKEKGLIVDPGCSWVELKGKVHAFLSGDNFHPQMEEINVILEGFYEKMKAGGFNCQECSSLDKIKTSKADIFCGHSEKQAIAYSLINTAPGMPIHVPKLSHYRQIHLQDSSQTDYCYRY</sequence>
<accession>A0A5N5P4H4</accession>
<dbReference type="NCBIfam" id="TIGR00756">
    <property type="entry name" value="PPR"/>
    <property type="match status" value="2"/>
</dbReference>
<dbReference type="PANTHER" id="PTHR32370">
    <property type="entry name" value="OS12G0117600 PROTEIN"/>
    <property type="match status" value="1"/>
</dbReference>
<evidence type="ECO:0000313" key="7">
    <source>
        <dbReference type="Proteomes" id="UP000326939"/>
    </source>
</evidence>
<dbReference type="AlphaFoldDB" id="A0A5N5P4H4"/>
<comment type="similarity">
    <text evidence="4">Belongs to the NPH3 family.</text>
</comment>
<dbReference type="InterPro" id="IPR002885">
    <property type="entry name" value="PPR_rpt"/>
</dbReference>
<dbReference type="UniPathway" id="UPA00143"/>
<dbReference type="InterPro" id="IPR027356">
    <property type="entry name" value="NPH3_dom"/>
</dbReference>
<evidence type="ECO:0000313" key="6">
    <source>
        <dbReference type="EMBL" id="KAB5574138.1"/>
    </source>
</evidence>